<accession>A0A371DZW3</accession>
<evidence type="ECO:0000313" key="4">
    <source>
        <dbReference type="Proteomes" id="UP000257109"/>
    </source>
</evidence>
<feature type="non-terminal residue" evidence="3">
    <location>
        <position position="1"/>
    </location>
</feature>
<name>A0A371DZW3_MUCPR</name>
<evidence type="ECO:0000259" key="2">
    <source>
        <dbReference type="Pfam" id="PF14432"/>
    </source>
</evidence>
<proteinExistence type="inferred from homology"/>
<feature type="domain" description="DYW" evidence="2">
    <location>
        <begin position="9"/>
        <end position="57"/>
    </location>
</feature>
<dbReference type="Proteomes" id="UP000257109">
    <property type="component" value="Unassembled WGS sequence"/>
</dbReference>
<evidence type="ECO:0000313" key="3">
    <source>
        <dbReference type="EMBL" id="RDX58097.1"/>
    </source>
</evidence>
<dbReference type="OrthoDB" id="185373at2759"/>
<sequence>MSNLLQLGEDNSMDQSLNVHSEKLAIAFGLVSTASSQPIQIVKNIRICGDYHAFAKLRYTVERSLPLPSFQRREMLVHGLLVSAAIHGV</sequence>
<comment type="caution">
    <text evidence="3">The sequence shown here is derived from an EMBL/GenBank/DDBJ whole genome shotgun (WGS) entry which is preliminary data.</text>
</comment>
<dbReference type="InterPro" id="IPR032867">
    <property type="entry name" value="DYW_dom"/>
</dbReference>
<gene>
    <name evidence="3" type="primary">PCMP-H33</name>
    <name evidence="3" type="ORF">CR513_62611</name>
</gene>
<dbReference type="AlphaFoldDB" id="A0A371DZW3"/>
<comment type="similarity">
    <text evidence="1">Belongs to the PPR family. PCMP-H subfamily.</text>
</comment>
<dbReference type="Pfam" id="PF14432">
    <property type="entry name" value="DYW_deaminase"/>
    <property type="match status" value="1"/>
</dbReference>
<evidence type="ECO:0000256" key="1">
    <source>
        <dbReference type="ARBA" id="ARBA00006643"/>
    </source>
</evidence>
<organism evidence="3 4">
    <name type="scientific">Mucuna pruriens</name>
    <name type="common">Velvet bean</name>
    <name type="synonym">Dolichos pruriens</name>
    <dbReference type="NCBI Taxonomy" id="157652"/>
    <lineage>
        <taxon>Eukaryota</taxon>
        <taxon>Viridiplantae</taxon>
        <taxon>Streptophyta</taxon>
        <taxon>Embryophyta</taxon>
        <taxon>Tracheophyta</taxon>
        <taxon>Spermatophyta</taxon>
        <taxon>Magnoliopsida</taxon>
        <taxon>eudicotyledons</taxon>
        <taxon>Gunneridae</taxon>
        <taxon>Pentapetalae</taxon>
        <taxon>rosids</taxon>
        <taxon>fabids</taxon>
        <taxon>Fabales</taxon>
        <taxon>Fabaceae</taxon>
        <taxon>Papilionoideae</taxon>
        <taxon>50 kb inversion clade</taxon>
        <taxon>NPAAA clade</taxon>
        <taxon>indigoferoid/millettioid clade</taxon>
        <taxon>Phaseoleae</taxon>
        <taxon>Mucuna</taxon>
    </lineage>
</organism>
<protein>
    <submittedName>
        <fullName evidence="3">Pentatricopeptide repeat-containing protein, chloroplastic</fullName>
    </submittedName>
</protein>
<dbReference type="STRING" id="157652.A0A371DZW3"/>
<dbReference type="GO" id="GO:0008270">
    <property type="term" value="F:zinc ion binding"/>
    <property type="evidence" value="ECO:0007669"/>
    <property type="project" value="InterPro"/>
</dbReference>
<keyword evidence="4" id="KW-1185">Reference proteome</keyword>
<reference evidence="3" key="1">
    <citation type="submission" date="2018-05" db="EMBL/GenBank/DDBJ databases">
        <title>Draft genome of Mucuna pruriens seed.</title>
        <authorList>
            <person name="Nnadi N.E."/>
            <person name="Vos R."/>
            <person name="Hasami M.H."/>
            <person name="Devisetty U.K."/>
            <person name="Aguiy J.C."/>
        </authorList>
    </citation>
    <scope>NUCLEOTIDE SEQUENCE [LARGE SCALE GENOMIC DNA]</scope>
    <source>
        <strain evidence="3">JCA_2017</strain>
    </source>
</reference>
<dbReference type="EMBL" id="QJKJ01017838">
    <property type="protein sequence ID" value="RDX58097.1"/>
    <property type="molecule type" value="Genomic_DNA"/>
</dbReference>